<dbReference type="FunFam" id="1.10.10.10:FF:000001">
    <property type="entry name" value="LysR family transcriptional regulator"/>
    <property type="match status" value="1"/>
</dbReference>
<dbReference type="SUPFAM" id="SSF53850">
    <property type="entry name" value="Periplasmic binding protein-like II"/>
    <property type="match status" value="1"/>
</dbReference>
<dbReference type="GO" id="GO:0005829">
    <property type="term" value="C:cytosol"/>
    <property type="evidence" value="ECO:0007669"/>
    <property type="project" value="TreeGrafter"/>
</dbReference>
<proteinExistence type="inferred from homology"/>
<feature type="domain" description="HTH lysR-type" evidence="5">
    <location>
        <begin position="7"/>
        <end position="64"/>
    </location>
</feature>
<dbReference type="PRINTS" id="PR00039">
    <property type="entry name" value="HTHLYSR"/>
</dbReference>
<evidence type="ECO:0000256" key="1">
    <source>
        <dbReference type="ARBA" id="ARBA00009437"/>
    </source>
</evidence>
<keyword evidence="7" id="KW-1185">Reference proteome</keyword>
<gene>
    <name evidence="6" type="ORF">P73_3931</name>
</gene>
<organism evidence="6 7">
    <name type="scientific">Celeribacter indicus</name>
    <dbReference type="NCBI Taxonomy" id="1208324"/>
    <lineage>
        <taxon>Bacteria</taxon>
        <taxon>Pseudomonadati</taxon>
        <taxon>Pseudomonadota</taxon>
        <taxon>Alphaproteobacteria</taxon>
        <taxon>Rhodobacterales</taxon>
        <taxon>Roseobacteraceae</taxon>
        <taxon>Celeribacter</taxon>
    </lineage>
</organism>
<dbReference type="Proteomes" id="UP000031521">
    <property type="component" value="Chromosome"/>
</dbReference>
<dbReference type="PROSITE" id="PS50931">
    <property type="entry name" value="HTH_LYSR"/>
    <property type="match status" value="1"/>
</dbReference>
<sequence>MPVSFPIMIDKLDMFIALSREAHFGRAAERLNISQPTLSAGIKQLEEQLGVQLVYRGSRFGGLTPEGQTALVWAQRIVGNTRQLREEMRSGRHGLAGEMRLAVIPTALTWAAELATSFSALHPKVHFTILSRSSREILHQLESFDADAGITYLDNEPLGRVDTLRLGEERYVLVCADTSDLARRACVGWGELAGRPLALLTPDMQNRRILNQIFADHGVTPATTIETNSIIALVASVASGGCVTVLPGTITRFLAGGEGVVTVPMEVTGAEHGIGLVLPHRGARTPMLDAFLAEAGKLFAPV</sequence>
<dbReference type="AlphaFoldDB" id="A0A0B5E6M9"/>
<name>A0A0B5E6M9_9RHOB</name>
<protein>
    <submittedName>
        <fullName evidence="6">LysR family transcriptional regulator</fullName>
    </submittedName>
</protein>
<dbReference type="InterPro" id="IPR000847">
    <property type="entry name" value="LysR_HTH_N"/>
</dbReference>
<dbReference type="GO" id="GO:0003677">
    <property type="term" value="F:DNA binding"/>
    <property type="evidence" value="ECO:0007669"/>
    <property type="project" value="UniProtKB-KW"/>
</dbReference>
<comment type="similarity">
    <text evidence="1">Belongs to the LysR transcriptional regulatory family.</text>
</comment>
<accession>A0A0B5E6M9</accession>
<dbReference type="STRING" id="1208324.P73_3931"/>
<evidence type="ECO:0000256" key="3">
    <source>
        <dbReference type="ARBA" id="ARBA00023125"/>
    </source>
</evidence>
<dbReference type="InterPro" id="IPR036388">
    <property type="entry name" value="WH-like_DNA-bd_sf"/>
</dbReference>
<keyword evidence="3" id="KW-0238">DNA-binding</keyword>
<dbReference type="CDD" id="cd05466">
    <property type="entry name" value="PBP2_LTTR_substrate"/>
    <property type="match status" value="1"/>
</dbReference>
<keyword evidence="4" id="KW-0804">Transcription</keyword>
<dbReference type="HOGENOM" id="CLU_039613_6_2_5"/>
<evidence type="ECO:0000313" key="7">
    <source>
        <dbReference type="Proteomes" id="UP000031521"/>
    </source>
</evidence>
<reference evidence="6 7" key="1">
    <citation type="journal article" date="2014" name="Int. J. Syst. Evol. Microbiol.">
        <title>Celeribacter indicus sp. nov., a polycyclic aromatic hydrocarbon-degrading bacterium from deep-sea sediment and reclassification of Huaishuia halophila as Celeribacter halophilus comb. nov.</title>
        <authorList>
            <person name="Lai Q."/>
            <person name="Cao J."/>
            <person name="Yuan J."/>
            <person name="Li F."/>
            <person name="Shao Z."/>
        </authorList>
    </citation>
    <scope>NUCLEOTIDE SEQUENCE [LARGE SCALE GENOMIC DNA]</scope>
    <source>
        <strain evidence="6">P73</strain>
    </source>
</reference>
<dbReference type="Gene3D" id="3.40.190.290">
    <property type="match status" value="1"/>
</dbReference>
<dbReference type="SUPFAM" id="SSF46785">
    <property type="entry name" value="Winged helix' DNA-binding domain"/>
    <property type="match status" value="1"/>
</dbReference>
<dbReference type="InterPro" id="IPR036390">
    <property type="entry name" value="WH_DNA-bd_sf"/>
</dbReference>
<dbReference type="InterPro" id="IPR050950">
    <property type="entry name" value="HTH-type_LysR_regulators"/>
</dbReference>
<keyword evidence="2" id="KW-0805">Transcription regulation</keyword>
<evidence type="ECO:0000256" key="2">
    <source>
        <dbReference type="ARBA" id="ARBA00023015"/>
    </source>
</evidence>
<evidence type="ECO:0000259" key="5">
    <source>
        <dbReference type="PROSITE" id="PS50931"/>
    </source>
</evidence>
<dbReference type="PANTHER" id="PTHR30419:SF31">
    <property type="entry name" value="BLR3139 PROTEIN"/>
    <property type="match status" value="1"/>
</dbReference>
<dbReference type="RefSeq" id="WP_338032858.1">
    <property type="nucleotide sequence ID" value="NZ_CP004393.1"/>
</dbReference>
<dbReference type="InterPro" id="IPR005119">
    <property type="entry name" value="LysR_subst-bd"/>
</dbReference>
<evidence type="ECO:0000256" key="4">
    <source>
        <dbReference type="ARBA" id="ARBA00023163"/>
    </source>
</evidence>
<dbReference type="GO" id="GO:0003700">
    <property type="term" value="F:DNA-binding transcription factor activity"/>
    <property type="evidence" value="ECO:0007669"/>
    <property type="project" value="InterPro"/>
</dbReference>
<dbReference type="KEGG" id="cid:P73_3931"/>
<dbReference type="Pfam" id="PF03466">
    <property type="entry name" value="LysR_substrate"/>
    <property type="match status" value="1"/>
</dbReference>
<dbReference type="Pfam" id="PF00126">
    <property type="entry name" value="HTH_1"/>
    <property type="match status" value="1"/>
</dbReference>
<dbReference type="Gene3D" id="1.10.10.10">
    <property type="entry name" value="Winged helix-like DNA-binding domain superfamily/Winged helix DNA-binding domain"/>
    <property type="match status" value="1"/>
</dbReference>
<dbReference type="PANTHER" id="PTHR30419">
    <property type="entry name" value="HTH-TYPE TRANSCRIPTIONAL REGULATOR YBHD"/>
    <property type="match status" value="1"/>
</dbReference>
<dbReference type="EMBL" id="CP004393">
    <property type="protein sequence ID" value="AJE48646.1"/>
    <property type="molecule type" value="Genomic_DNA"/>
</dbReference>
<evidence type="ECO:0000313" key="6">
    <source>
        <dbReference type="EMBL" id="AJE48646.1"/>
    </source>
</evidence>